<proteinExistence type="predicted"/>
<protein>
    <submittedName>
        <fullName evidence="2">Cyanovirin-N</fullName>
    </submittedName>
</protein>
<dbReference type="AlphaFoldDB" id="A0A9Q8Z2L8"/>
<evidence type="ECO:0000259" key="1">
    <source>
        <dbReference type="Pfam" id="PF06985"/>
    </source>
</evidence>
<sequence>MANMEKETRAEYTKKIRKSDLTPVFLDAIKVCKKLGLRRLWIDSLCIQQDSKEDWSYESQRMGPYYRNCTVCIAATSSANSEKSFEIAERPSVVSSTSTDPESGFFSLLAYPCDLMEEKPHFGHSNNLETALESFPLLTRAWVLQERWLSPRVLHFCGSEVVFECAQLTTCECGQARQSFVHLMKPLMDVRWTTTSQEGIIAKRAQLAAIGWDHLVTTYSALRITYSTDRLIAISGLASTLYDMRYKLNEGGEHGSLPMYLAGLWRMDLTRDMSWFVGSTMIFRKDDNSNAEAIGTERVRKSKSTTYIAPSWSWASISDPIRYICLFNPDPQFTLLDAQINLATEDIYGPVKEGCYLYLRGKITTSSWELTTDAQNMSVYRLKDIVGTQILGKTDQLGVKFSPDYAIAKPGPNQLHSAAMLYIFPLVKTEVSFQKIYKTNEETELDRESRCTLCLVLKAVDTQFEKARVYERVGFTEFTNFQSGIRNVDPNDYSDEDFYII</sequence>
<name>A0A9Q8Z2L8_CURCL</name>
<gene>
    <name evidence="2" type="ORF">yc1106_02108</name>
</gene>
<feature type="domain" description="Heterokaryon incompatibility" evidence="1">
    <location>
        <begin position="13"/>
        <end position="146"/>
    </location>
</feature>
<dbReference type="InterPro" id="IPR010730">
    <property type="entry name" value="HET"/>
</dbReference>
<keyword evidence="3" id="KW-1185">Reference proteome</keyword>
<dbReference type="Pfam" id="PF06985">
    <property type="entry name" value="HET"/>
    <property type="match status" value="1"/>
</dbReference>
<accession>A0A9Q8Z2L8</accession>
<dbReference type="OrthoDB" id="3486565at2759"/>
<evidence type="ECO:0000313" key="3">
    <source>
        <dbReference type="Proteomes" id="UP001056012"/>
    </source>
</evidence>
<dbReference type="EMBL" id="CP089275">
    <property type="protein sequence ID" value="USP74834.1"/>
    <property type="molecule type" value="Genomic_DNA"/>
</dbReference>
<evidence type="ECO:0000313" key="2">
    <source>
        <dbReference type="EMBL" id="USP74834.1"/>
    </source>
</evidence>
<reference evidence="2" key="1">
    <citation type="submission" date="2021-12" db="EMBL/GenBank/DDBJ databases">
        <title>Curvularia clavata genome.</title>
        <authorList>
            <person name="Cao Y."/>
        </authorList>
    </citation>
    <scope>NUCLEOTIDE SEQUENCE</scope>
    <source>
        <strain evidence="2">Yc1106</strain>
    </source>
</reference>
<organism evidence="2 3">
    <name type="scientific">Curvularia clavata</name>
    <dbReference type="NCBI Taxonomy" id="95742"/>
    <lineage>
        <taxon>Eukaryota</taxon>
        <taxon>Fungi</taxon>
        <taxon>Dikarya</taxon>
        <taxon>Ascomycota</taxon>
        <taxon>Pezizomycotina</taxon>
        <taxon>Dothideomycetes</taxon>
        <taxon>Pleosporomycetidae</taxon>
        <taxon>Pleosporales</taxon>
        <taxon>Pleosporineae</taxon>
        <taxon>Pleosporaceae</taxon>
        <taxon>Curvularia</taxon>
    </lineage>
</organism>
<dbReference type="VEuPathDB" id="FungiDB:yc1106_02108"/>
<dbReference type="PANTHER" id="PTHR33112:SF16">
    <property type="entry name" value="HETEROKARYON INCOMPATIBILITY DOMAIN-CONTAINING PROTEIN"/>
    <property type="match status" value="1"/>
</dbReference>
<dbReference type="PANTHER" id="PTHR33112">
    <property type="entry name" value="DOMAIN PROTEIN, PUTATIVE-RELATED"/>
    <property type="match status" value="1"/>
</dbReference>
<dbReference type="Proteomes" id="UP001056012">
    <property type="component" value="Chromosome 2"/>
</dbReference>